<feature type="signal peptide" evidence="1">
    <location>
        <begin position="1"/>
        <end position="17"/>
    </location>
</feature>
<feature type="chain" id="PRO_5042107400" description="Short-chain collagen C4-like" evidence="1">
    <location>
        <begin position="18"/>
        <end position="295"/>
    </location>
</feature>
<dbReference type="AlphaFoldDB" id="A0AAD9JSG8"/>
<dbReference type="GO" id="GO:0005615">
    <property type="term" value="C:extracellular space"/>
    <property type="evidence" value="ECO:0007669"/>
    <property type="project" value="TreeGrafter"/>
</dbReference>
<proteinExistence type="predicted"/>
<dbReference type="PANTHER" id="PTHR24024">
    <property type="entry name" value="PULMONARY SURFACTANT-ASSOCIATED PROTEIN A"/>
    <property type="match status" value="1"/>
</dbReference>
<evidence type="ECO:0000256" key="1">
    <source>
        <dbReference type="SAM" id="SignalP"/>
    </source>
</evidence>
<evidence type="ECO:0000313" key="2">
    <source>
        <dbReference type="EMBL" id="KAK2158147.1"/>
    </source>
</evidence>
<accession>A0AAD9JSG8</accession>
<evidence type="ECO:0000313" key="3">
    <source>
        <dbReference type="Proteomes" id="UP001209878"/>
    </source>
</evidence>
<evidence type="ECO:0008006" key="4">
    <source>
        <dbReference type="Google" id="ProtNLM"/>
    </source>
</evidence>
<keyword evidence="3" id="KW-1185">Reference proteome</keyword>
<gene>
    <name evidence="2" type="ORF">NP493_1817g00009</name>
</gene>
<name>A0AAD9JSG8_RIDPI</name>
<dbReference type="Proteomes" id="UP001209878">
    <property type="component" value="Unassembled WGS sequence"/>
</dbReference>
<comment type="caution">
    <text evidence="2">The sequence shown here is derived from an EMBL/GenBank/DDBJ whole genome shotgun (WGS) entry which is preliminary data.</text>
</comment>
<reference evidence="2" key="1">
    <citation type="journal article" date="2023" name="Mol. Biol. Evol.">
        <title>Third-Generation Sequencing Reveals the Adaptive Role of the Epigenome in Three Deep-Sea Polychaetes.</title>
        <authorList>
            <person name="Perez M."/>
            <person name="Aroh O."/>
            <person name="Sun Y."/>
            <person name="Lan Y."/>
            <person name="Juniper S.K."/>
            <person name="Young C.R."/>
            <person name="Angers B."/>
            <person name="Qian P.Y."/>
        </authorList>
    </citation>
    <scope>NUCLEOTIDE SEQUENCE</scope>
    <source>
        <strain evidence="2">R07B-5</strain>
    </source>
</reference>
<dbReference type="PANTHER" id="PTHR24024:SF18">
    <property type="entry name" value="SHORT-CHAIN COLLAGEN C4-LIKE"/>
    <property type="match status" value="1"/>
</dbReference>
<sequence>MLATYTHVTFLIAVVFGDAIGQLTRRDMSTDGLCTYTFRDVCVSQRMRDVTELRAVVNSLQAQLTLVNKVVAAIPDLREAMKQLEGQIDDVKDKAQQEGGPDTGKTTCGGAVYIRWGRKTCSGNDTKLLYWGVAAGSHYTHSGGGSNYLCMPRDPEWGKTTPGFQSGGHLYGAEYEIPSSNDPFSKANAQSLQDNDVPCAVCHVASRPTKLMIPAKRTCPDGWTTEYSGYLMAAHYTHKRTTYVCMDNAPEVIQGGGMNKDGALFYNIEATCQGGPLPCPNYGEGWEITCVVCTL</sequence>
<dbReference type="InterPro" id="IPR051077">
    <property type="entry name" value="Ca-dependent_lectin"/>
</dbReference>
<keyword evidence="1" id="KW-0732">Signal</keyword>
<dbReference type="EMBL" id="JAODUO010001818">
    <property type="protein sequence ID" value="KAK2158147.1"/>
    <property type="molecule type" value="Genomic_DNA"/>
</dbReference>
<protein>
    <recommendedName>
        <fullName evidence="4">Short-chain collagen C4-like</fullName>
    </recommendedName>
</protein>
<organism evidence="2 3">
    <name type="scientific">Ridgeia piscesae</name>
    <name type="common">Tubeworm</name>
    <dbReference type="NCBI Taxonomy" id="27915"/>
    <lineage>
        <taxon>Eukaryota</taxon>
        <taxon>Metazoa</taxon>
        <taxon>Spiralia</taxon>
        <taxon>Lophotrochozoa</taxon>
        <taxon>Annelida</taxon>
        <taxon>Polychaeta</taxon>
        <taxon>Sedentaria</taxon>
        <taxon>Canalipalpata</taxon>
        <taxon>Sabellida</taxon>
        <taxon>Siboglinidae</taxon>
        <taxon>Ridgeia</taxon>
    </lineage>
</organism>